<dbReference type="Proteomes" id="UP000176997">
    <property type="component" value="Unassembled WGS sequence"/>
</dbReference>
<feature type="region of interest" description="Disordered" evidence="1">
    <location>
        <begin position="135"/>
        <end position="159"/>
    </location>
</feature>
<dbReference type="AlphaFoldDB" id="A0A1G2S9A5"/>
<evidence type="ECO:0000313" key="2">
    <source>
        <dbReference type="EMBL" id="OHA81675.1"/>
    </source>
</evidence>
<sequence length="159" mass="18351">MDIRKVLTANFYRSGAMGSLGDASYMLLRQFQFPDTYSSMDSLTSRDSDRLFQQEYQHATRCFKEHTGRGELAFETWLHRAFDGDVIKFLTDILKADPLVRWTGYRVTGSVHRGNGHAIFHFELFAKHPTSHTEVYTGSNAPNVVERQQEEGIRTPSRW</sequence>
<proteinExistence type="predicted"/>
<name>A0A1G2S9A5_9BACT</name>
<gene>
    <name evidence="2" type="ORF">A2675_02860</name>
</gene>
<comment type="caution">
    <text evidence="2">The sequence shown here is derived from an EMBL/GenBank/DDBJ whole genome shotgun (WGS) entry which is preliminary data.</text>
</comment>
<reference evidence="2 3" key="1">
    <citation type="journal article" date="2016" name="Nat. Commun.">
        <title>Thousands of microbial genomes shed light on interconnected biogeochemical processes in an aquifer system.</title>
        <authorList>
            <person name="Anantharaman K."/>
            <person name="Brown C.T."/>
            <person name="Hug L.A."/>
            <person name="Sharon I."/>
            <person name="Castelle C.J."/>
            <person name="Probst A.J."/>
            <person name="Thomas B.C."/>
            <person name="Singh A."/>
            <person name="Wilkins M.J."/>
            <person name="Karaoz U."/>
            <person name="Brodie E.L."/>
            <person name="Williams K.H."/>
            <person name="Hubbard S.S."/>
            <person name="Banfield J.F."/>
        </authorList>
    </citation>
    <scope>NUCLEOTIDE SEQUENCE [LARGE SCALE GENOMIC DNA]</scope>
</reference>
<accession>A0A1G2S9A5</accession>
<evidence type="ECO:0000313" key="3">
    <source>
        <dbReference type="Proteomes" id="UP000176997"/>
    </source>
</evidence>
<evidence type="ECO:0000256" key="1">
    <source>
        <dbReference type="SAM" id="MobiDB-lite"/>
    </source>
</evidence>
<organism evidence="2 3">
    <name type="scientific">Candidatus Yonathbacteria bacterium RIFCSPHIGHO2_01_FULL_51_10</name>
    <dbReference type="NCBI Taxonomy" id="1802723"/>
    <lineage>
        <taxon>Bacteria</taxon>
        <taxon>Candidatus Yonathiibacteriota</taxon>
    </lineage>
</organism>
<dbReference type="EMBL" id="MHUS01000009">
    <property type="protein sequence ID" value="OHA81675.1"/>
    <property type="molecule type" value="Genomic_DNA"/>
</dbReference>
<protein>
    <submittedName>
        <fullName evidence="2">Uncharacterized protein</fullName>
    </submittedName>
</protein>